<dbReference type="PANTHER" id="PTHR11003:SF69">
    <property type="entry name" value="POTASSIUM CHANNEL DOMAIN-CONTAINING PROTEIN"/>
    <property type="match status" value="1"/>
</dbReference>
<evidence type="ECO:0000256" key="7">
    <source>
        <dbReference type="ARBA" id="ARBA00023303"/>
    </source>
</evidence>
<dbReference type="InterPro" id="IPR013099">
    <property type="entry name" value="K_chnl_dom"/>
</dbReference>
<keyword evidence="6 9" id="KW-0472">Membrane</keyword>
<protein>
    <recommendedName>
        <fullName evidence="10">Potassium channel domain-containing protein</fullName>
    </recommendedName>
</protein>
<dbReference type="Proteomes" id="UP000271098">
    <property type="component" value="Unassembled WGS sequence"/>
</dbReference>
<dbReference type="GO" id="GO:0005886">
    <property type="term" value="C:plasma membrane"/>
    <property type="evidence" value="ECO:0007669"/>
    <property type="project" value="TreeGrafter"/>
</dbReference>
<keyword evidence="4 9" id="KW-1133">Transmembrane helix</keyword>
<name>A0A3P7N765_9BILA</name>
<evidence type="ECO:0000313" key="11">
    <source>
        <dbReference type="EMBL" id="VDN32673.1"/>
    </source>
</evidence>
<feature type="domain" description="Potassium channel" evidence="10">
    <location>
        <begin position="139"/>
        <end position="192"/>
    </location>
</feature>
<evidence type="ECO:0000313" key="12">
    <source>
        <dbReference type="Proteomes" id="UP000271098"/>
    </source>
</evidence>
<comment type="subcellular location">
    <subcellularLocation>
        <location evidence="1">Membrane</location>
        <topology evidence="1">Multi-pass membrane protein</topology>
    </subcellularLocation>
</comment>
<gene>
    <name evidence="11" type="ORF">GPUH_LOCUS18895</name>
</gene>
<dbReference type="GO" id="GO:0015271">
    <property type="term" value="F:outward rectifier potassium channel activity"/>
    <property type="evidence" value="ECO:0007669"/>
    <property type="project" value="TreeGrafter"/>
</dbReference>
<keyword evidence="5" id="KW-0406">Ion transport</keyword>
<evidence type="ECO:0000256" key="4">
    <source>
        <dbReference type="ARBA" id="ARBA00022989"/>
    </source>
</evidence>
<keyword evidence="3 9" id="KW-0812">Transmembrane</keyword>
<evidence type="ECO:0000256" key="9">
    <source>
        <dbReference type="SAM" id="Phobius"/>
    </source>
</evidence>
<dbReference type="InterPro" id="IPR003280">
    <property type="entry name" value="2pore_dom_K_chnl"/>
</dbReference>
<evidence type="ECO:0000256" key="1">
    <source>
        <dbReference type="ARBA" id="ARBA00004141"/>
    </source>
</evidence>
<proteinExistence type="predicted"/>
<keyword evidence="12" id="KW-1185">Reference proteome</keyword>
<sequence>MHFEQQFDAVLRHNRSLTKTDCVQRVLAAQLRQLTGPDVGRLARTIANACIVEKREPREEWTFVNSALYTFGIVTTLANGRTFAVIYGLFGVPITMIIFSNFGKFIEYFAIFIYYKYFKRNAEQAKYHNTLPASILIAIILVYLIIGALFMPLLNGQFDFFNGIYWSFLCFTAIEYGELIPIKLKLGELMTAIGQSVGLAESIIHSIDLETIVKSAILVKEGKLNRAPQTLVLMEGIWPPELVPLFLKDGAFPQYADDDKPSSIRSSSNSLVPPSYAPSLSEAKNEDDQRRAGETEKAQDTELTLSM</sequence>
<feature type="transmembrane region" description="Helical" evidence="9">
    <location>
        <begin position="96"/>
        <end position="118"/>
    </location>
</feature>
<evidence type="ECO:0000259" key="10">
    <source>
        <dbReference type="Pfam" id="PF07885"/>
    </source>
</evidence>
<organism evidence="11 12">
    <name type="scientific">Gongylonema pulchrum</name>
    <dbReference type="NCBI Taxonomy" id="637853"/>
    <lineage>
        <taxon>Eukaryota</taxon>
        <taxon>Metazoa</taxon>
        <taxon>Ecdysozoa</taxon>
        <taxon>Nematoda</taxon>
        <taxon>Chromadorea</taxon>
        <taxon>Rhabditida</taxon>
        <taxon>Spirurina</taxon>
        <taxon>Spiruromorpha</taxon>
        <taxon>Spiruroidea</taxon>
        <taxon>Gongylonematidae</taxon>
        <taxon>Gongylonema</taxon>
    </lineage>
</organism>
<evidence type="ECO:0000256" key="6">
    <source>
        <dbReference type="ARBA" id="ARBA00023136"/>
    </source>
</evidence>
<evidence type="ECO:0000256" key="3">
    <source>
        <dbReference type="ARBA" id="ARBA00022692"/>
    </source>
</evidence>
<evidence type="ECO:0000256" key="2">
    <source>
        <dbReference type="ARBA" id="ARBA00022448"/>
    </source>
</evidence>
<feature type="transmembrane region" description="Helical" evidence="9">
    <location>
        <begin position="67"/>
        <end position="90"/>
    </location>
</feature>
<dbReference type="Pfam" id="PF07885">
    <property type="entry name" value="Ion_trans_2"/>
    <property type="match status" value="1"/>
</dbReference>
<keyword evidence="7" id="KW-0407">Ion channel</keyword>
<feature type="compositionally biased region" description="Polar residues" evidence="8">
    <location>
        <begin position="263"/>
        <end position="272"/>
    </location>
</feature>
<dbReference type="GO" id="GO:0030322">
    <property type="term" value="P:stabilization of membrane potential"/>
    <property type="evidence" value="ECO:0007669"/>
    <property type="project" value="TreeGrafter"/>
</dbReference>
<dbReference type="EMBL" id="UYRT01087549">
    <property type="protein sequence ID" value="VDN32673.1"/>
    <property type="molecule type" value="Genomic_DNA"/>
</dbReference>
<dbReference type="Gene3D" id="1.10.287.70">
    <property type="match status" value="1"/>
</dbReference>
<feature type="transmembrane region" description="Helical" evidence="9">
    <location>
        <begin position="130"/>
        <end position="151"/>
    </location>
</feature>
<dbReference type="GO" id="GO:0022841">
    <property type="term" value="F:potassium ion leak channel activity"/>
    <property type="evidence" value="ECO:0007669"/>
    <property type="project" value="TreeGrafter"/>
</dbReference>
<accession>A0A3P7N765</accession>
<feature type="region of interest" description="Disordered" evidence="8">
    <location>
        <begin position="258"/>
        <end position="307"/>
    </location>
</feature>
<dbReference type="PANTHER" id="PTHR11003">
    <property type="entry name" value="POTASSIUM CHANNEL, SUBFAMILY K"/>
    <property type="match status" value="1"/>
</dbReference>
<dbReference type="OrthoDB" id="297496at2759"/>
<evidence type="ECO:0000256" key="8">
    <source>
        <dbReference type="SAM" id="MobiDB-lite"/>
    </source>
</evidence>
<evidence type="ECO:0000256" key="5">
    <source>
        <dbReference type="ARBA" id="ARBA00023065"/>
    </source>
</evidence>
<reference evidence="11 12" key="1">
    <citation type="submission" date="2018-11" db="EMBL/GenBank/DDBJ databases">
        <authorList>
            <consortium name="Pathogen Informatics"/>
        </authorList>
    </citation>
    <scope>NUCLEOTIDE SEQUENCE [LARGE SCALE GENOMIC DNA]</scope>
</reference>
<dbReference type="AlphaFoldDB" id="A0A3P7N765"/>
<keyword evidence="2" id="KW-0813">Transport</keyword>
<dbReference type="SUPFAM" id="SSF81324">
    <property type="entry name" value="Voltage-gated potassium channels"/>
    <property type="match status" value="2"/>
</dbReference>
<feature type="compositionally biased region" description="Basic and acidic residues" evidence="8">
    <location>
        <begin position="283"/>
        <end position="300"/>
    </location>
</feature>